<evidence type="ECO:0000313" key="3">
    <source>
        <dbReference type="EMBL" id="CCX31339.1"/>
    </source>
</evidence>
<proteinExistence type="predicted"/>
<keyword evidence="2" id="KW-0732">Signal</keyword>
<keyword evidence="4" id="KW-1185">Reference proteome</keyword>
<protein>
    <recommendedName>
        <fullName evidence="5">Clock-controlled protein 6 acc. no</fullName>
    </recommendedName>
</protein>
<evidence type="ECO:0008006" key="5">
    <source>
        <dbReference type="Google" id="ProtNLM"/>
    </source>
</evidence>
<feature type="region of interest" description="Disordered" evidence="1">
    <location>
        <begin position="69"/>
        <end position="93"/>
    </location>
</feature>
<gene>
    <name evidence="3" type="ORF">PCON_10640</name>
</gene>
<dbReference type="OrthoDB" id="10482403at2759"/>
<dbReference type="Proteomes" id="UP000018144">
    <property type="component" value="Unassembled WGS sequence"/>
</dbReference>
<evidence type="ECO:0000313" key="4">
    <source>
        <dbReference type="Proteomes" id="UP000018144"/>
    </source>
</evidence>
<evidence type="ECO:0000256" key="1">
    <source>
        <dbReference type="SAM" id="MobiDB-lite"/>
    </source>
</evidence>
<reference evidence="3 4" key="1">
    <citation type="journal article" date="2013" name="PLoS Genet.">
        <title>The genome and development-dependent transcriptomes of Pyronema confluens: a window into fungal evolution.</title>
        <authorList>
            <person name="Traeger S."/>
            <person name="Altegoer F."/>
            <person name="Freitag M."/>
            <person name="Gabaldon T."/>
            <person name="Kempken F."/>
            <person name="Kumar A."/>
            <person name="Marcet-Houben M."/>
            <person name="Poggeler S."/>
            <person name="Stajich J.E."/>
            <person name="Nowrousian M."/>
        </authorList>
    </citation>
    <scope>NUCLEOTIDE SEQUENCE [LARGE SCALE GENOMIC DNA]</scope>
    <source>
        <strain evidence="4">CBS 100304</strain>
        <tissue evidence="3">Vegetative mycelium</tissue>
    </source>
</reference>
<dbReference type="AlphaFoldDB" id="U4LGX1"/>
<name>U4LGX1_PYROM</name>
<accession>U4LGX1</accession>
<organism evidence="3 4">
    <name type="scientific">Pyronema omphalodes (strain CBS 100304)</name>
    <name type="common">Pyronema confluens</name>
    <dbReference type="NCBI Taxonomy" id="1076935"/>
    <lineage>
        <taxon>Eukaryota</taxon>
        <taxon>Fungi</taxon>
        <taxon>Dikarya</taxon>
        <taxon>Ascomycota</taxon>
        <taxon>Pezizomycotina</taxon>
        <taxon>Pezizomycetes</taxon>
        <taxon>Pezizales</taxon>
        <taxon>Pyronemataceae</taxon>
        <taxon>Pyronema</taxon>
    </lineage>
</organism>
<sequence>MQLSFSPAFSILLLSSAFLVRGHPDQPSATATEIGGDPTVTVEASLFPRGNSTRPLDLWCSHPARPKSEQSWCDHPVRPQPEAEQPKTGLPLPAATTDKLGLQIPIGEGGCAVCVTGTDTSSKPRKTSDIAAVSGGTKRTPEVGWVVAAGVVAVLGGVLGFA</sequence>
<feature type="chain" id="PRO_5004651997" description="Clock-controlled protein 6 acc. no" evidence="2">
    <location>
        <begin position="23"/>
        <end position="162"/>
    </location>
</feature>
<feature type="signal peptide" evidence="2">
    <location>
        <begin position="1"/>
        <end position="22"/>
    </location>
</feature>
<dbReference type="EMBL" id="HF935589">
    <property type="protein sequence ID" value="CCX31339.1"/>
    <property type="molecule type" value="Genomic_DNA"/>
</dbReference>
<evidence type="ECO:0000256" key="2">
    <source>
        <dbReference type="SAM" id="SignalP"/>
    </source>
</evidence>